<evidence type="ECO:0000256" key="1">
    <source>
        <dbReference type="SAM" id="MobiDB-lite"/>
    </source>
</evidence>
<gene>
    <name evidence="2" type="ORF">TraAM80_07981</name>
</gene>
<keyword evidence="3" id="KW-1185">Reference proteome</keyword>
<sequence>MLQRTSAGCASYEAAGCASHWKCGGCKKTVVLSKEGLWGVGAALWLRSKCVPTPWGNSAGVARTSRHRVQAQAPPVPTLCVECHFSSFLPFPVYSRLSSPRHLLPLLLLLTTDKHSRFPRAMRRPPHAAGEGKELANEVC</sequence>
<evidence type="ECO:0000313" key="3">
    <source>
        <dbReference type="Proteomes" id="UP000283634"/>
    </source>
</evidence>
<reference evidence="2 3" key="1">
    <citation type="journal article" date="2018" name="BMC Genomics">
        <title>Genomic comparison of Trypanosoma conorhini and Trypanosoma rangeli to Trypanosoma cruzi strains of high and low virulence.</title>
        <authorList>
            <person name="Bradwell K.R."/>
            <person name="Koparde V.N."/>
            <person name="Matveyev A.V."/>
            <person name="Serrano M.G."/>
            <person name="Alves J.M."/>
            <person name="Parikh H."/>
            <person name="Huang B."/>
            <person name="Lee V."/>
            <person name="Espinosa-Alvarez O."/>
            <person name="Ortiz P.A."/>
            <person name="Costa-Martins A.G."/>
            <person name="Teixeira M.M."/>
            <person name="Buck G.A."/>
        </authorList>
    </citation>
    <scope>NUCLEOTIDE SEQUENCE [LARGE SCALE GENOMIC DNA]</scope>
    <source>
        <strain evidence="2 3">AM80</strain>
    </source>
</reference>
<dbReference type="AlphaFoldDB" id="A0A3R7N475"/>
<dbReference type="RefSeq" id="XP_029235429.1">
    <property type="nucleotide sequence ID" value="XM_029384747.1"/>
</dbReference>
<evidence type="ECO:0000313" key="2">
    <source>
        <dbReference type="EMBL" id="RNE99855.1"/>
    </source>
</evidence>
<dbReference type="EMBL" id="MKGL01000360">
    <property type="protein sequence ID" value="RNE99855.1"/>
    <property type="molecule type" value="Genomic_DNA"/>
</dbReference>
<organism evidence="2 3">
    <name type="scientific">Trypanosoma rangeli</name>
    <dbReference type="NCBI Taxonomy" id="5698"/>
    <lineage>
        <taxon>Eukaryota</taxon>
        <taxon>Discoba</taxon>
        <taxon>Euglenozoa</taxon>
        <taxon>Kinetoplastea</taxon>
        <taxon>Metakinetoplastina</taxon>
        <taxon>Trypanosomatida</taxon>
        <taxon>Trypanosomatidae</taxon>
        <taxon>Trypanosoma</taxon>
        <taxon>Herpetosoma</taxon>
    </lineage>
</organism>
<accession>A0A3R7N475</accession>
<dbReference type="Proteomes" id="UP000283634">
    <property type="component" value="Unassembled WGS sequence"/>
</dbReference>
<name>A0A3R7N475_TRYRA</name>
<feature type="region of interest" description="Disordered" evidence="1">
    <location>
        <begin position="120"/>
        <end position="140"/>
    </location>
</feature>
<feature type="compositionally biased region" description="Basic and acidic residues" evidence="1">
    <location>
        <begin position="130"/>
        <end position="140"/>
    </location>
</feature>
<protein>
    <submittedName>
        <fullName evidence="2">Uncharacterized protein</fullName>
    </submittedName>
</protein>
<comment type="caution">
    <text evidence="2">The sequence shown here is derived from an EMBL/GenBank/DDBJ whole genome shotgun (WGS) entry which is preliminary data.</text>
</comment>
<proteinExistence type="predicted"/>
<dbReference type="GeneID" id="40331914"/>